<sequence>MTVRQRYDRGAVLTLAASLVWPLQAWLVARALGGLLAGFPTDGSAGLVWSVAGFVALGTLRAALDALAQRALADRAAARIAELRAELLAGEHATTEASTLGGPGALAALMAEKIDALRPYLLRYRPARLRAMVVPLVILVLAFWHSWAVGAVLLLAGPLIPVFMALVGMAARDASARQMAEIGTLSDLLVDRLAALSDLRLIGAGDAVVDGFADASERLRERTMAVLRIAFLSSTILELFAALGVAMVAVWTGFALLGLVEWGGAVTPVTGIWLLLLAPEFFQPLRDVAAAWHDKAAAEAVQAELARWRAQVRAPVLRGADPAPDGALVLRGVVARGVRLPDLEIAPGERIALMGPSGVGKTTLLRVLAGLDRGEGSVTLDGTPLERVVDDWRAHLGWMPQAPQFLGRSLRYNVGFGAAVPDRTLQRSALTDVVATLPRGALTGLGERGAGLSGGEARRVMLARALNGAPRVLLADEPTADLDAETAQAVAEGLLSHPGTLVVATHDPRLAQRMDRVIRLGA</sequence>
<evidence type="ECO:0000256" key="5">
    <source>
        <dbReference type="ARBA" id="ARBA00022989"/>
    </source>
</evidence>
<dbReference type="Pfam" id="PF00005">
    <property type="entry name" value="ABC_tran"/>
    <property type="match status" value="1"/>
</dbReference>
<dbReference type="PANTHER" id="PTHR24221:SF261">
    <property type="entry name" value="GLUTATHIONE_L-CYSTEINE TRANSPORT SYSTEM ATP-BINDING_PERMEASE PROTEIN CYDD"/>
    <property type="match status" value="1"/>
</dbReference>
<keyword evidence="5 7" id="KW-1133">Transmembrane helix</keyword>
<dbReference type="InterPro" id="IPR036640">
    <property type="entry name" value="ABC1_TM_sf"/>
</dbReference>
<dbReference type="CDD" id="cd18584">
    <property type="entry name" value="ABC_6TM_AarD_CydD"/>
    <property type="match status" value="1"/>
</dbReference>
<dbReference type="SUPFAM" id="SSF90123">
    <property type="entry name" value="ABC transporter transmembrane region"/>
    <property type="match status" value="1"/>
</dbReference>
<dbReference type="PANTHER" id="PTHR24221">
    <property type="entry name" value="ATP-BINDING CASSETTE SUB-FAMILY B"/>
    <property type="match status" value="1"/>
</dbReference>
<dbReference type="Gene3D" id="3.40.50.300">
    <property type="entry name" value="P-loop containing nucleotide triphosphate hydrolases"/>
    <property type="match status" value="1"/>
</dbReference>
<evidence type="ECO:0000259" key="8">
    <source>
        <dbReference type="PROSITE" id="PS50893"/>
    </source>
</evidence>
<dbReference type="CDD" id="cd03228">
    <property type="entry name" value="ABCC_MRP_Like"/>
    <property type="match status" value="1"/>
</dbReference>
<evidence type="ECO:0000259" key="9">
    <source>
        <dbReference type="PROSITE" id="PS50929"/>
    </source>
</evidence>
<evidence type="ECO:0000256" key="1">
    <source>
        <dbReference type="ARBA" id="ARBA00004651"/>
    </source>
</evidence>
<feature type="transmembrane region" description="Helical" evidence="7">
    <location>
        <begin position="225"/>
        <end position="248"/>
    </location>
</feature>
<feature type="transmembrane region" description="Helical" evidence="7">
    <location>
        <begin position="46"/>
        <end position="64"/>
    </location>
</feature>
<evidence type="ECO:0000313" key="11">
    <source>
        <dbReference type="Proteomes" id="UP000675940"/>
    </source>
</evidence>
<comment type="caution">
    <text evidence="10">The sequence shown here is derived from an EMBL/GenBank/DDBJ whole genome shotgun (WGS) entry which is preliminary data.</text>
</comment>
<feature type="transmembrane region" description="Helical" evidence="7">
    <location>
        <begin position="127"/>
        <end position="145"/>
    </location>
</feature>
<dbReference type="InterPro" id="IPR011527">
    <property type="entry name" value="ABC1_TM_dom"/>
</dbReference>
<evidence type="ECO:0000256" key="3">
    <source>
        <dbReference type="ARBA" id="ARBA00022741"/>
    </source>
</evidence>
<evidence type="ECO:0000313" key="10">
    <source>
        <dbReference type="EMBL" id="MBP0482687.1"/>
    </source>
</evidence>
<proteinExistence type="predicted"/>
<keyword evidence="11" id="KW-1185">Reference proteome</keyword>
<feature type="domain" description="ABC transmembrane type-1" evidence="9">
    <location>
        <begin position="10"/>
        <end position="297"/>
    </location>
</feature>
<reference evidence="10" key="1">
    <citation type="submission" date="2021-03" db="EMBL/GenBank/DDBJ databases">
        <title>Sagittula salina sp. nov. strain M10.9X isolated from the marine waste.</title>
        <authorList>
            <person name="Satari L."/>
            <person name="Molina-Menor E."/>
            <person name="Vidal-Verdu A."/>
            <person name="Pascual J."/>
            <person name="Pereto J."/>
            <person name="Porcar M."/>
        </authorList>
    </citation>
    <scope>NUCLEOTIDE SEQUENCE</scope>
    <source>
        <strain evidence="10">M10.9X</strain>
    </source>
</reference>
<evidence type="ECO:0000256" key="6">
    <source>
        <dbReference type="ARBA" id="ARBA00023136"/>
    </source>
</evidence>
<dbReference type="SMART" id="SM00382">
    <property type="entry name" value="AAA"/>
    <property type="match status" value="1"/>
</dbReference>
<dbReference type="EMBL" id="JAGISH010000004">
    <property type="protein sequence ID" value="MBP0482687.1"/>
    <property type="molecule type" value="Genomic_DNA"/>
</dbReference>
<dbReference type="GO" id="GO:0016887">
    <property type="term" value="F:ATP hydrolysis activity"/>
    <property type="evidence" value="ECO:0007669"/>
    <property type="project" value="InterPro"/>
</dbReference>
<dbReference type="PROSITE" id="PS50929">
    <property type="entry name" value="ABC_TM1F"/>
    <property type="match status" value="1"/>
</dbReference>
<dbReference type="InterPro" id="IPR039421">
    <property type="entry name" value="Type_1_exporter"/>
</dbReference>
<organism evidence="10 11">
    <name type="scientific">Sagittula salina</name>
    <dbReference type="NCBI Taxonomy" id="2820268"/>
    <lineage>
        <taxon>Bacteria</taxon>
        <taxon>Pseudomonadati</taxon>
        <taxon>Pseudomonadota</taxon>
        <taxon>Alphaproteobacteria</taxon>
        <taxon>Rhodobacterales</taxon>
        <taxon>Roseobacteraceae</taxon>
        <taxon>Sagittula</taxon>
    </lineage>
</organism>
<protein>
    <submittedName>
        <fullName evidence="10">ATP-binding cassette domain-containing protein</fullName>
    </submittedName>
</protein>
<dbReference type="Proteomes" id="UP000675940">
    <property type="component" value="Unassembled WGS sequence"/>
</dbReference>
<accession>A0A940S147</accession>
<dbReference type="AlphaFoldDB" id="A0A940S147"/>
<dbReference type="Gene3D" id="1.20.1560.10">
    <property type="entry name" value="ABC transporter type 1, transmembrane domain"/>
    <property type="match status" value="1"/>
</dbReference>
<dbReference type="GO" id="GO:0005524">
    <property type="term" value="F:ATP binding"/>
    <property type="evidence" value="ECO:0007669"/>
    <property type="project" value="UniProtKB-KW"/>
</dbReference>
<dbReference type="InterPro" id="IPR003439">
    <property type="entry name" value="ABC_transporter-like_ATP-bd"/>
</dbReference>
<dbReference type="GO" id="GO:0005886">
    <property type="term" value="C:plasma membrane"/>
    <property type="evidence" value="ECO:0007669"/>
    <property type="project" value="UniProtKB-SubCell"/>
</dbReference>
<comment type="subcellular location">
    <subcellularLocation>
        <location evidence="1">Cell membrane</location>
        <topology evidence="1">Multi-pass membrane protein</topology>
    </subcellularLocation>
</comment>
<dbReference type="InterPro" id="IPR027417">
    <property type="entry name" value="P-loop_NTPase"/>
</dbReference>
<dbReference type="InterPro" id="IPR003593">
    <property type="entry name" value="AAA+_ATPase"/>
</dbReference>
<dbReference type="GO" id="GO:0034040">
    <property type="term" value="F:ATPase-coupled lipid transmembrane transporter activity"/>
    <property type="evidence" value="ECO:0007669"/>
    <property type="project" value="TreeGrafter"/>
</dbReference>
<keyword evidence="4 10" id="KW-0067">ATP-binding</keyword>
<evidence type="ECO:0000256" key="4">
    <source>
        <dbReference type="ARBA" id="ARBA00022840"/>
    </source>
</evidence>
<dbReference type="Pfam" id="PF00664">
    <property type="entry name" value="ABC_membrane"/>
    <property type="match status" value="1"/>
</dbReference>
<evidence type="ECO:0000256" key="2">
    <source>
        <dbReference type="ARBA" id="ARBA00022692"/>
    </source>
</evidence>
<keyword evidence="6 7" id="KW-0472">Membrane</keyword>
<dbReference type="InterPro" id="IPR017871">
    <property type="entry name" value="ABC_transporter-like_CS"/>
</dbReference>
<dbReference type="RefSeq" id="WP_209360632.1">
    <property type="nucleotide sequence ID" value="NZ_JAGISH010000004.1"/>
</dbReference>
<feature type="transmembrane region" description="Helical" evidence="7">
    <location>
        <begin position="254"/>
        <end position="276"/>
    </location>
</feature>
<feature type="domain" description="ABC transporter" evidence="8">
    <location>
        <begin position="317"/>
        <end position="522"/>
    </location>
</feature>
<keyword evidence="3" id="KW-0547">Nucleotide-binding</keyword>
<name>A0A940S147_9RHOB</name>
<dbReference type="SUPFAM" id="SSF52540">
    <property type="entry name" value="P-loop containing nucleoside triphosphate hydrolases"/>
    <property type="match status" value="1"/>
</dbReference>
<evidence type="ECO:0000256" key="7">
    <source>
        <dbReference type="SAM" id="Phobius"/>
    </source>
</evidence>
<dbReference type="PROSITE" id="PS00211">
    <property type="entry name" value="ABC_TRANSPORTER_1"/>
    <property type="match status" value="1"/>
</dbReference>
<keyword evidence="2 7" id="KW-0812">Transmembrane</keyword>
<gene>
    <name evidence="10" type="ORF">J5474_09315</name>
</gene>
<dbReference type="PROSITE" id="PS50893">
    <property type="entry name" value="ABC_TRANSPORTER_2"/>
    <property type="match status" value="1"/>
</dbReference>
<feature type="transmembrane region" description="Helical" evidence="7">
    <location>
        <begin position="151"/>
        <end position="171"/>
    </location>
</feature>
<dbReference type="GO" id="GO:0140359">
    <property type="term" value="F:ABC-type transporter activity"/>
    <property type="evidence" value="ECO:0007669"/>
    <property type="project" value="InterPro"/>
</dbReference>